<dbReference type="Proteomes" id="UP001605036">
    <property type="component" value="Unassembled WGS sequence"/>
</dbReference>
<organism evidence="2 3">
    <name type="scientific">Riccia fluitans</name>
    <dbReference type="NCBI Taxonomy" id="41844"/>
    <lineage>
        <taxon>Eukaryota</taxon>
        <taxon>Viridiplantae</taxon>
        <taxon>Streptophyta</taxon>
        <taxon>Embryophyta</taxon>
        <taxon>Marchantiophyta</taxon>
        <taxon>Marchantiopsida</taxon>
        <taxon>Marchantiidae</taxon>
        <taxon>Marchantiales</taxon>
        <taxon>Ricciaceae</taxon>
        <taxon>Riccia</taxon>
    </lineage>
</organism>
<keyword evidence="3" id="KW-1185">Reference proteome</keyword>
<accession>A0ABD1Z5K4</accession>
<dbReference type="EMBL" id="JBHFFA010000002">
    <property type="protein sequence ID" value="KAL2642738.1"/>
    <property type="molecule type" value="Genomic_DNA"/>
</dbReference>
<gene>
    <name evidence="2" type="ORF">R1flu_010325</name>
</gene>
<dbReference type="AlphaFoldDB" id="A0ABD1Z5K4"/>
<evidence type="ECO:0000256" key="1">
    <source>
        <dbReference type="SAM" id="Phobius"/>
    </source>
</evidence>
<reference evidence="2 3" key="1">
    <citation type="submission" date="2024-09" db="EMBL/GenBank/DDBJ databases">
        <title>Chromosome-scale assembly of Riccia fluitans.</title>
        <authorList>
            <person name="Paukszto L."/>
            <person name="Sawicki J."/>
            <person name="Karawczyk K."/>
            <person name="Piernik-Szablinska J."/>
            <person name="Szczecinska M."/>
            <person name="Mazdziarz M."/>
        </authorList>
    </citation>
    <scope>NUCLEOTIDE SEQUENCE [LARGE SCALE GENOMIC DNA]</scope>
    <source>
        <strain evidence="2">Rf_01</strain>
        <tissue evidence="2">Aerial parts of the thallus</tissue>
    </source>
</reference>
<protein>
    <submittedName>
        <fullName evidence="2">Uncharacterized protein</fullName>
    </submittedName>
</protein>
<keyword evidence="1" id="KW-0472">Membrane</keyword>
<keyword evidence="1" id="KW-1133">Transmembrane helix</keyword>
<evidence type="ECO:0000313" key="3">
    <source>
        <dbReference type="Proteomes" id="UP001605036"/>
    </source>
</evidence>
<evidence type="ECO:0000313" key="2">
    <source>
        <dbReference type="EMBL" id="KAL2642738.1"/>
    </source>
</evidence>
<feature type="transmembrane region" description="Helical" evidence="1">
    <location>
        <begin position="20"/>
        <end position="41"/>
    </location>
</feature>
<name>A0ABD1Z5K4_9MARC</name>
<comment type="caution">
    <text evidence="2">The sequence shown here is derived from an EMBL/GenBank/DDBJ whole genome shotgun (WGS) entry which is preliminary data.</text>
</comment>
<keyword evidence="1" id="KW-0812">Transmembrane</keyword>
<proteinExistence type="predicted"/>
<sequence>MEFPTGVALMLDGVREPGTAGFHLTMAGAVVYLAGCTLYAVSNSHQPAIVRHGGSTCPLGIAGQRVRAPGHGDDSPNAPTG</sequence>